<dbReference type="EMBL" id="ML995474">
    <property type="protein sequence ID" value="KAF2147022.1"/>
    <property type="molecule type" value="Genomic_DNA"/>
</dbReference>
<dbReference type="InterPro" id="IPR021858">
    <property type="entry name" value="Fun_TF"/>
</dbReference>
<accession>A0A6A6BSE3</accession>
<feature type="region of interest" description="Disordered" evidence="3">
    <location>
        <begin position="91"/>
        <end position="145"/>
    </location>
</feature>
<dbReference type="Pfam" id="PF11951">
    <property type="entry name" value="Fungal_trans_2"/>
    <property type="match status" value="1"/>
</dbReference>
<comment type="subcellular location">
    <subcellularLocation>
        <location evidence="1">Nucleus</location>
    </subcellularLocation>
</comment>
<evidence type="ECO:0000313" key="4">
    <source>
        <dbReference type="EMBL" id="KAF2147022.1"/>
    </source>
</evidence>
<dbReference type="Proteomes" id="UP000799438">
    <property type="component" value="Unassembled WGS sequence"/>
</dbReference>
<feature type="region of interest" description="Disordered" evidence="3">
    <location>
        <begin position="180"/>
        <end position="211"/>
    </location>
</feature>
<proteinExistence type="predicted"/>
<keyword evidence="5" id="KW-1185">Reference proteome</keyword>
<dbReference type="PANTHER" id="PTHR37534">
    <property type="entry name" value="TRANSCRIPTIONAL ACTIVATOR PROTEIN UGA3"/>
    <property type="match status" value="1"/>
</dbReference>
<sequence>MPHSCRDRHLKCVFEPDATRCRKCTETERACVRGLTIRFRPVTTVREKRAGKRGGRGEGGRCRNRELSFAGSQTWVKVPPTVTFAPVASRLEDLDDETHEDDGAGVSTPEEQDATSLPDISATAPAPEHSNTATDSPLSSLTSSAATCAPPGSISALLNIESHHSPLNAFPAVSTSSAAHNDLTTYGPHLPLQQETSSAPSPPPQTTAAAEESFWKPVSPLYRFSTGWPFKSRHEARLFKHYVDHLSVYVDCCDDEAKFARVVPQRAVNYPVLMNAILALSSRSLSRVNGTEDVDSPRYLTQCLEILIPVLDDPLESLDENLLAAIVILRLYEEADDIDEKCHLYGGTRLLNSIAQFVPMGGLGEAASWIFLRQDIYVSLTTGQPLNIDLTNYLSSQAFQKDTPGSWANRMVFVFAKILNYACQQEEAPSKKKWQQLHEEVETWNRMKPWHFRPLWARRPEGDTAPFPEVWMTLPAHVVGQQHYNMASILLATCDPQLSRLGFNGHKSRKVTEAAIVQNLKAIVGLAIGNGGVAAATFHASHILCAFGSYLEDPADREAAVAFLESGMTDKIGWRAVRIIESLRDQWKI</sequence>
<dbReference type="GO" id="GO:0045944">
    <property type="term" value="P:positive regulation of transcription by RNA polymerase II"/>
    <property type="evidence" value="ECO:0007669"/>
    <property type="project" value="TreeGrafter"/>
</dbReference>
<evidence type="ECO:0008006" key="6">
    <source>
        <dbReference type="Google" id="ProtNLM"/>
    </source>
</evidence>
<evidence type="ECO:0000256" key="2">
    <source>
        <dbReference type="ARBA" id="ARBA00023242"/>
    </source>
</evidence>
<evidence type="ECO:0000313" key="5">
    <source>
        <dbReference type="Proteomes" id="UP000799438"/>
    </source>
</evidence>
<evidence type="ECO:0000256" key="1">
    <source>
        <dbReference type="ARBA" id="ARBA00004123"/>
    </source>
</evidence>
<organism evidence="4 5">
    <name type="scientific">Aplosporella prunicola CBS 121167</name>
    <dbReference type="NCBI Taxonomy" id="1176127"/>
    <lineage>
        <taxon>Eukaryota</taxon>
        <taxon>Fungi</taxon>
        <taxon>Dikarya</taxon>
        <taxon>Ascomycota</taxon>
        <taxon>Pezizomycotina</taxon>
        <taxon>Dothideomycetes</taxon>
        <taxon>Dothideomycetes incertae sedis</taxon>
        <taxon>Botryosphaeriales</taxon>
        <taxon>Aplosporellaceae</taxon>
        <taxon>Aplosporella</taxon>
    </lineage>
</organism>
<name>A0A6A6BSE3_9PEZI</name>
<dbReference type="PANTHER" id="PTHR37534:SF25">
    <property type="entry name" value="ZN(II)2CYS6 TRANSCRIPTION FACTOR (EUROFUNG)"/>
    <property type="match status" value="1"/>
</dbReference>
<dbReference type="RefSeq" id="XP_033402730.1">
    <property type="nucleotide sequence ID" value="XM_033543739.1"/>
</dbReference>
<dbReference type="OrthoDB" id="4525710at2759"/>
<gene>
    <name evidence="4" type="ORF">K452DRAFT_314269</name>
</gene>
<dbReference type="GO" id="GO:0005634">
    <property type="term" value="C:nucleus"/>
    <property type="evidence" value="ECO:0007669"/>
    <property type="project" value="UniProtKB-SubCell"/>
</dbReference>
<reference evidence="4" key="1">
    <citation type="journal article" date="2020" name="Stud. Mycol.">
        <title>101 Dothideomycetes genomes: a test case for predicting lifestyles and emergence of pathogens.</title>
        <authorList>
            <person name="Haridas S."/>
            <person name="Albert R."/>
            <person name="Binder M."/>
            <person name="Bloem J."/>
            <person name="Labutti K."/>
            <person name="Salamov A."/>
            <person name="Andreopoulos B."/>
            <person name="Baker S."/>
            <person name="Barry K."/>
            <person name="Bills G."/>
            <person name="Bluhm B."/>
            <person name="Cannon C."/>
            <person name="Castanera R."/>
            <person name="Culley D."/>
            <person name="Daum C."/>
            <person name="Ezra D."/>
            <person name="Gonzalez J."/>
            <person name="Henrissat B."/>
            <person name="Kuo A."/>
            <person name="Liang C."/>
            <person name="Lipzen A."/>
            <person name="Lutzoni F."/>
            <person name="Magnuson J."/>
            <person name="Mondo S."/>
            <person name="Nolan M."/>
            <person name="Ohm R."/>
            <person name="Pangilinan J."/>
            <person name="Park H.-J."/>
            <person name="Ramirez L."/>
            <person name="Alfaro M."/>
            <person name="Sun H."/>
            <person name="Tritt A."/>
            <person name="Yoshinaga Y."/>
            <person name="Zwiers L.-H."/>
            <person name="Turgeon B."/>
            <person name="Goodwin S."/>
            <person name="Spatafora J."/>
            <person name="Crous P."/>
            <person name="Grigoriev I."/>
        </authorList>
    </citation>
    <scope>NUCLEOTIDE SEQUENCE</scope>
    <source>
        <strain evidence="4">CBS 121167</strain>
    </source>
</reference>
<feature type="compositionally biased region" description="Low complexity" evidence="3">
    <location>
        <begin position="132"/>
        <end position="145"/>
    </location>
</feature>
<dbReference type="GeneID" id="54301236"/>
<dbReference type="GO" id="GO:0003700">
    <property type="term" value="F:DNA-binding transcription factor activity"/>
    <property type="evidence" value="ECO:0007669"/>
    <property type="project" value="TreeGrafter"/>
</dbReference>
<dbReference type="GO" id="GO:0000976">
    <property type="term" value="F:transcription cis-regulatory region binding"/>
    <property type="evidence" value="ECO:0007669"/>
    <property type="project" value="TreeGrafter"/>
</dbReference>
<dbReference type="AlphaFoldDB" id="A0A6A6BSE3"/>
<keyword evidence="2" id="KW-0539">Nucleus</keyword>
<evidence type="ECO:0000256" key="3">
    <source>
        <dbReference type="SAM" id="MobiDB-lite"/>
    </source>
</evidence>
<dbReference type="CDD" id="cd12148">
    <property type="entry name" value="fungal_TF_MHR"/>
    <property type="match status" value="1"/>
</dbReference>
<protein>
    <recommendedName>
        <fullName evidence="6">Zn(2)-C6 fungal-type domain-containing protein</fullName>
    </recommendedName>
</protein>